<reference evidence="5 6" key="1">
    <citation type="submission" date="2014-09" db="EMBL/GenBank/DDBJ databases">
        <title>Draft genome sequence of Streptomyces natalensis ATCC 27448, producer of the antifungal pimaricin.</title>
        <authorList>
            <person name="Mendes M.V."/>
            <person name="Beites T."/>
            <person name="Pires S."/>
            <person name="Santos C.L."/>
            <person name="Moradas-Ferreira P."/>
        </authorList>
    </citation>
    <scope>NUCLEOTIDE SEQUENCE [LARGE SCALE GENOMIC DNA]</scope>
    <source>
        <strain evidence="5 6">ATCC 27448</strain>
    </source>
</reference>
<dbReference type="GO" id="GO:0070273">
    <property type="term" value="F:phosphatidylinositol-4-phosphate binding"/>
    <property type="evidence" value="ECO:0007669"/>
    <property type="project" value="InterPro"/>
</dbReference>
<dbReference type="RefSeq" id="WP_030065060.1">
    <property type="nucleotide sequence ID" value="NZ_JRKI01000029.1"/>
</dbReference>
<accession>A0A0D7CL09</accession>
<name>A0A0D7CL09_9ACTN</name>
<protein>
    <recommendedName>
        <fullName evidence="7">GPP34 family phosphoprotein</fullName>
    </recommendedName>
</protein>
<evidence type="ECO:0000256" key="1">
    <source>
        <dbReference type="ARBA" id="ARBA00004255"/>
    </source>
</evidence>
<sequence length="205" mass="22729">MTTPRDLLIIALDTAASRPLERGDLSLALAGAELLDLLSAQAITLDDEHIVPGYRPSLDDHLLDEAAAALVRQAPYESVDDWLWRRGRDLAASYLTALEADGQLTRQREGRRPFRTTRTVLTDSPARRQAAYRWSSEEPVLTALAQAMGIHHEQAANTPENTPGPPDDDVATVLAALHDALSHLEFERQRRALHEAAFDNIWRGN</sequence>
<comment type="subcellular location">
    <subcellularLocation>
        <location evidence="1">Golgi apparatus membrane</location>
        <topology evidence="1">Peripheral membrane protein</topology>
        <orientation evidence="1">Cytoplasmic side</orientation>
    </subcellularLocation>
</comment>
<evidence type="ECO:0000256" key="2">
    <source>
        <dbReference type="ARBA" id="ARBA00023034"/>
    </source>
</evidence>
<dbReference type="InterPro" id="IPR038261">
    <property type="entry name" value="GPP34-like_sf"/>
</dbReference>
<comment type="caution">
    <text evidence="5">The sequence shown here is derived from an EMBL/GenBank/DDBJ whole genome shotgun (WGS) entry which is preliminary data.</text>
</comment>
<evidence type="ECO:0000313" key="6">
    <source>
        <dbReference type="Proteomes" id="UP000032458"/>
    </source>
</evidence>
<dbReference type="Proteomes" id="UP000032458">
    <property type="component" value="Unassembled WGS sequence"/>
</dbReference>
<keyword evidence="3" id="KW-0446">Lipid-binding</keyword>
<dbReference type="Pfam" id="PF05719">
    <property type="entry name" value="GPP34"/>
    <property type="match status" value="1"/>
</dbReference>
<evidence type="ECO:0008006" key="7">
    <source>
        <dbReference type="Google" id="ProtNLM"/>
    </source>
</evidence>
<dbReference type="GO" id="GO:0005737">
    <property type="term" value="C:cytoplasm"/>
    <property type="evidence" value="ECO:0007669"/>
    <property type="project" value="UniProtKB-ARBA"/>
</dbReference>
<keyword evidence="6" id="KW-1185">Reference proteome</keyword>
<evidence type="ECO:0000313" key="5">
    <source>
        <dbReference type="EMBL" id="KIZ16142.1"/>
    </source>
</evidence>
<proteinExistence type="predicted"/>
<dbReference type="PATRIC" id="fig|1240678.4.peg.4967"/>
<keyword evidence="2" id="KW-0333">Golgi apparatus</keyword>
<dbReference type="Gene3D" id="1.10.3630.10">
    <property type="entry name" value="yeast vps74-n-term truncation variant domain like"/>
    <property type="match status" value="1"/>
</dbReference>
<gene>
    <name evidence="5" type="ORF">SNA_23325</name>
</gene>
<dbReference type="AlphaFoldDB" id="A0A0D7CL09"/>
<organism evidence="5 6">
    <name type="scientific">Streptomyces natalensis ATCC 27448</name>
    <dbReference type="NCBI Taxonomy" id="1240678"/>
    <lineage>
        <taxon>Bacteria</taxon>
        <taxon>Bacillati</taxon>
        <taxon>Actinomycetota</taxon>
        <taxon>Actinomycetes</taxon>
        <taxon>Kitasatosporales</taxon>
        <taxon>Streptomycetaceae</taxon>
        <taxon>Streptomyces</taxon>
    </lineage>
</organism>
<dbReference type="EMBL" id="JRKI01000029">
    <property type="protein sequence ID" value="KIZ16142.1"/>
    <property type="molecule type" value="Genomic_DNA"/>
</dbReference>
<evidence type="ECO:0000256" key="4">
    <source>
        <dbReference type="ARBA" id="ARBA00023136"/>
    </source>
</evidence>
<evidence type="ECO:0000256" key="3">
    <source>
        <dbReference type="ARBA" id="ARBA00023121"/>
    </source>
</evidence>
<dbReference type="GO" id="GO:0012505">
    <property type="term" value="C:endomembrane system"/>
    <property type="evidence" value="ECO:0007669"/>
    <property type="project" value="UniProtKB-ARBA"/>
</dbReference>
<dbReference type="InterPro" id="IPR008628">
    <property type="entry name" value="GPP34-like"/>
</dbReference>
<keyword evidence="4" id="KW-0472">Membrane</keyword>